<dbReference type="EMBL" id="PZQS01000011">
    <property type="protein sequence ID" value="PVD21735.1"/>
    <property type="molecule type" value="Genomic_DNA"/>
</dbReference>
<name>A0A2T7NKP8_POMCA</name>
<organism evidence="1 2">
    <name type="scientific">Pomacea canaliculata</name>
    <name type="common">Golden apple snail</name>
    <dbReference type="NCBI Taxonomy" id="400727"/>
    <lineage>
        <taxon>Eukaryota</taxon>
        <taxon>Metazoa</taxon>
        <taxon>Spiralia</taxon>
        <taxon>Lophotrochozoa</taxon>
        <taxon>Mollusca</taxon>
        <taxon>Gastropoda</taxon>
        <taxon>Caenogastropoda</taxon>
        <taxon>Architaenioglossa</taxon>
        <taxon>Ampullarioidea</taxon>
        <taxon>Ampullariidae</taxon>
        <taxon>Pomacea</taxon>
    </lineage>
</organism>
<keyword evidence="2" id="KW-1185">Reference proteome</keyword>
<gene>
    <name evidence="1" type="ORF">C0Q70_17535</name>
</gene>
<reference evidence="1 2" key="1">
    <citation type="submission" date="2018-04" db="EMBL/GenBank/DDBJ databases">
        <title>The genome of golden apple snail Pomacea canaliculata provides insight into stress tolerance and invasive adaptation.</title>
        <authorList>
            <person name="Liu C."/>
            <person name="Liu B."/>
            <person name="Ren Y."/>
            <person name="Zhang Y."/>
            <person name="Wang H."/>
            <person name="Li S."/>
            <person name="Jiang F."/>
            <person name="Yin L."/>
            <person name="Zhang G."/>
            <person name="Qian W."/>
            <person name="Fan W."/>
        </authorList>
    </citation>
    <scope>NUCLEOTIDE SEQUENCE [LARGE SCALE GENOMIC DNA]</scope>
    <source>
        <strain evidence="1">SZHN2017</strain>
        <tissue evidence="1">Muscle</tissue>
    </source>
</reference>
<evidence type="ECO:0000313" key="2">
    <source>
        <dbReference type="Proteomes" id="UP000245119"/>
    </source>
</evidence>
<dbReference type="AlphaFoldDB" id="A0A2T7NKP8"/>
<sequence length="259" mass="29176">MFSSVQTTNMTDKNSNHLEVTVRRALKGDKTAVLEAASGAFHGFDYLPYSYDHVIEDPNHVYFLAEVDGEVVSGTPGKWKRASEACVTVGFYGGCLTDGGQTLTLRSARIKAEFRNRRILIHILRAIYREFATRQRAPVDDFLIFTTVATGLSLQSFGHANDQPEEAVTELDVDSFFRFMGFLDEAGRAYLFPEGYFLVGGWHFRLIPENRETIKKLGTFISVSDSLLGRSPAGDDAVRLLPLHYDRRRLHHHPHLRGP</sequence>
<accession>A0A2T7NKP8</accession>
<dbReference type="PANTHER" id="PTHR47403:SF6">
    <property type="entry name" value="N-ACETYLTRANSFERASE DOMAIN-CONTAINING PROTEIN"/>
    <property type="match status" value="1"/>
</dbReference>
<dbReference type="Proteomes" id="UP000245119">
    <property type="component" value="Linkage Group LG11"/>
</dbReference>
<evidence type="ECO:0000313" key="1">
    <source>
        <dbReference type="EMBL" id="PVD21735.1"/>
    </source>
</evidence>
<proteinExistence type="predicted"/>
<dbReference type="PANTHER" id="PTHR47403">
    <property type="entry name" value="LOC100145250 PROTEIN"/>
    <property type="match status" value="1"/>
</dbReference>
<comment type="caution">
    <text evidence="1">The sequence shown here is derived from an EMBL/GenBank/DDBJ whole genome shotgun (WGS) entry which is preliminary data.</text>
</comment>
<protein>
    <submittedName>
        <fullName evidence="1">Uncharacterized protein</fullName>
    </submittedName>
</protein>